<evidence type="ECO:0000313" key="2">
    <source>
        <dbReference type="Proteomes" id="UP000042527"/>
    </source>
</evidence>
<gene>
    <name evidence="1" type="ORF">TPHV1_100082</name>
</gene>
<name>A0A0B7GTB0_TREPH</name>
<keyword evidence="2" id="KW-1185">Reference proteome</keyword>
<organism evidence="1 2">
    <name type="scientific">Treponema phagedenis</name>
    <dbReference type="NCBI Taxonomy" id="162"/>
    <lineage>
        <taxon>Bacteria</taxon>
        <taxon>Pseudomonadati</taxon>
        <taxon>Spirochaetota</taxon>
        <taxon>Spirochaetia</taxon>
        <taxon>Spirochaetales</taxon>
        <taxon>Treponemataceae</taxon>
        <taxon>Treponema</taxon>
    </lineage>
</organism>
<dbReference type="EMBL" id="CDNC01000002">
    <property type="protein sequence ID" value="CEM60762.1"/>
    <property type="molecule type" value="Genomic_DNA"/>
</dbReference>
<sequence length="51" mass="5906">MNFIIFFSFYLPSNTKRAVPHHEAARIAISITEILKITSFAYKANKNIYTL</sequence>
<reference evidence="2" key="1">
    <citation type="submission" date="2015-01" db="EMBL/GenBank/DDBJ databases">
        <authorList>
            <person name="Manzoor Shahid"/>
            <person name="Zubair Saima"/>
        </authorList>
    </citation>
    <scope>NUCLEOTIDE SEQUENCE [LARGE SCALE GENOMIC DNA]</scope>
    <source>
        <strain evidence="2">V1</strain>
    </source>
</reference>
<proteinExistence type="predicted"/>
<evidence type="ECO:0000313" key="1">
    <source>
        <dbReference type="EMBL" id="CEM60762.1"/>
    </source>
</evidence>
<dbReference type="AlphaFoldDB" id="A0A0B7GTB0"/>
<protein>
    <submittedName>
        <fullName evidence="1">Uncharacterized protein</fullName>
    </submittedName>
</protein>
<accession>A0A0B7GTB0</accession>
<dbReference type="Proteomes" id="UP000042527">
    <property type="component" value="Unassembled WGS sequence"/>
</dbReference>